<feature type="transmembrane region" description="Helical" evidence="5">
    <location>
        <begin position="80"/>
        <end position="107"/>
    </location>
</feature>
<dbReference type="Proteomes" id="UP001139409">
    <property type="component" value="Unassembled WGS sequence"/>
</dbReference>
<dbReference type="GO" id="GO:0022857">
    <property type="term" value="F:transmembrane transporter activity"/>
    <property type="evidence" value="ECO:0007669"/>
    <property type="project" value="InterPro"/>
</dbReference>
<feature type="transmembrane region" description="Helical" evidence="5">
    <location>
        <begin position="248"/>
        <end position="265"/>
    </location>
</feature>
<dbReference type="AlphaFoldDB" id="A0A9X1KXB0"/>
<dbReference type="GO" id="GO:0016020">
    <property type="term" value="C:membrane"/>
    <property type="evidence" value="ECO:0007669"/>
    <property type="project" value="UniProtKB-SubCell"/>
</dbReference>
<evidence type="ECO:0000313" key="8">
    <source>
        <dbReference type="Proteomes" id="UP001139409"/>
    </source>
</evidence>
<keyword evidence="4 5" id="KW-0472">Membrane</keyword>
<evidence type="ECO:0000256" key="1">
    <source>
        <dbReference type="ARBA" id="ARBA00004141"/>
    </source>
</evidence>
<gene>
    <name evidence="7" type="ORF">LDX50_04135</name>
</gene>
<comment type="caution">
    <text evidence="7">The sequence shown here is derived from an EMBL/GenBank/DDBJ whole genome shotgun (WGS) entry which is preliminary data.</text>
</comment>
<dbReference type="InterPro" id="IPR011701">
    <property type="entry name" value="MFS"/>
</dbReference>
<dbReference type="PRINTS" id="PR01035">
    <property type="entry name" value="TCRTETA"/>
</dbReference>
<evidence type="ECO:0000256" key="4">
    <source>
        <dbReference type="ARBA" id="ARBA00023136"/>
    </source>
</evidence>
<dbReference type="PANTHER" id="PTHR23531">
    <property type="entry name" value="QUINOLENE RESISTANCE PROTEIN NORA"/>
    <property type="match status" value="1"/>
</dbReference>
<dbReference type="RefSeq" id="WP_225697147.1">
    <property type="nucleotide sequence ID" value="NZ_JAIXNE010000001.1"/>
</dbReference>
<accession>A0A9X1KXB0</accession>
<dbReference type="InterPro" id="IPR036259">
    <property type="entry name" value="MFS_trans_sf"/>
</dbReference>
<dbReference type="EMBL" id="JAIXNE010000001">
    <property type="protein sequence ID" value="MCA6074042.1"/>
    <property type="molecule type" value="Genomic_DNA"/>
</dbReference>
<feature type="transmembrane region" description="Helical" evidence="5">
    <location>
        <begin position="336"/>
        <end position="357"/>
    </location>
</feature>
<feature type="transmembrane region" description="Helical" evidence="5">
    <location>
        <begin position="168"/>
        <end position="191"/>
    </location>
</feature>
<evidence type="ECO:0000313" key="7">
    <source>
        <dbReference type="EMBL" id="MCA6074042.1"/>
    </source>
</evidence>
<organism evidence="7 8">
    <name type="scientific">Fulvivirga sedimenti</name>
    <dbReference type="NCBI Taxonomy" id="2879465"/>
    <lineage>
        <taxon>Bacteria</taxon>
        <taxon>Pseudomonadati</taxon>
        <taxon>Bacteroidota</taxon>
        <taxon>Cytophagia</taxon>
        <taxon>Cytophagales</taxon>
        <taxon>Fulvivirgaceae</taxon>
        <taxon>Fulvivirga</taxon>
    </lineage>
</organism>
<proteinExistence type="predicted"/>
<reference evidence="7" key="1">
    <citation type="submission" date="2021-09" db="EMBL/GenBank/DDBJ databases">
        <title>Fulvivirga sp. isolated from coastal sediment.</title>
        <authorList>
            <person name="Yu H."/>
        </authorList>
    </citation>
    <scope>NUCLEOTIDE SEQUENCE</scope>
    <source>
        <strain evidence="7">1062</strain>
    </source>
</reference>
<evidence type="ECO:0000256" key="2">
    <source>
        <dbReference type="ARBA" id="ARBA00022692"/>
    </source>
</evidence>
<dbReference type="Pfam" id="PF07690">
    <property type="entry name" value="MFS_1"/>
    <property type="match status" value="1"/>
</dbReference>
<feature type="domain" description="Major facilitator superfamily (MFS) profile" evidence="6">
    <location>
        <begin position="15"/>
        <end position="395"/>
    </location>
</feature>
<dbReference type="Gene3D" id="1.20.1250.20">
    <property type="entry name" value="MFS general substrate transporter like domains"/>
    <property type="match status" value="2"/>
</dbReference>
<comment type="subcellular location">
    <subcellularLocation>
        <location evidence="1">Membrane</location>
        <topology evidence="1">Multi-pass membrane protein</topology>
    </subcellularLocation>
</comment>
<feature type="transmembrane region" description="Helical" evidence="5">
    <location>
        <begin position="277"/>
        <end position="295"/>
    </location>
</feature>
<feature type="transmembrane region" description="Helical" evidence="5">
    <location>
        <begin position="369"/>
        <end position="389"/>
    </location>
</feature>
<feature type="transmembrane region" description="Helical" evidence="5">
    <location>
        <begin position="12"/>
        <end position="34"/>
    </location>
</feature>
<evidence type="ECO:0000256" key="5">
    <source>
        <dbReference type="SAM" id="Phobius"/>
    </source>
</evidence>
<keyword evidence="2 5" id="KW-0812">Transmembrane</keyword>
<dbReference type="Pfam" id="PF00083">
    <property type="entry name" value="Sugar_tr"/>
    <property type="match status" value="1"/>
</dbReference>
<feature type="transmembrane region" description="Helical" evidence="5">
    <location>
        <begin position="212"/>
        <end position="236"/>
    </location>
</feature>
<evidence type="ECO:0000256" key="3">
    <source>
        <dbReference type="ARBA" id="ARBA00022989"/>
    </source>
</evidence>
<name>A0A9X1KXB0_9BACT</name>
<dbReference type="CDD" id="cd17489">
    <property type="entry name" value="MFS_YfcJ_like"/>
    <property type="match status" value="1"/>
</dbReference>
<dbReference type="PROSITE" id="PS50850">
    <property type="entry name" value="MFS"/>
    <property type="match status" value="1"/>
</dbReference>
<keyword evidence="8" id="KW-1185">Reference proteome</keyword>
<dbReference type="InterPro" id="IPR001958">
    <property type="entry name" value="Tet-R_TetA/multi-R_MdtG-like"/>
</dbReference>
<dbReference type="InterPro" id="IPR020846">
    <property type="entry name" value="MFS_dom"/>
</dbReference>
<feature type="transmembrane region" description="Helical" evidence="5">
    <location>
        <begin position="301"/>
        <end position="324"/>
    </location>
</feature>
<dbReference type="InterPro" id="IPR052714">
    <property type="entry name" value="MFS_Exporter"/>
</dbReference>
<dbReference type="SUPFAM" id="SSF103473">
    <property type="entry name" value="MFS general substrate transporter"/>
    <property type="match status" value="1"/>
</dbReference>
<keyword evidence="3 5" id="KW-1133">Transmembrane helix</keyword>
<dbReference type="InterPro" id="IPR005828">
    <property type="entry name" value="MFS_sugar_transport-like"/>
</dbReference>
<protein>
    <submittedName>
        <fullName evidence="7">MFS transporter</fullName>
    </submittedName>
</protein>
<sequence length="401" mass="43987">MGAGLRSFFSIYSLQFWLLCFSSFLFFASFNMIIPELPSYLTRLGGGEYKGLIISLFTLTAMISRPFSGKLTDRVGRIPVMVFGAGVSFIIAILYPVVTSIVGFFILRFLHGFSTGFKPTGTVAYIADIVPDNRRGEAMGLSGVFGSIGMASGPALGGQLVIWFSTDVMFYVSSAMAIMSVLILVGMKETLENKQKFKWEFLRIHRNEIIELRAIPPMVFLFFSVFSYGVVLTIIPDLTESLGFQNKGIFFTVFVAASIAVRIIAGRISDRYGREPVLLASSVIIMISMVMIGLAEDSFLFFAGAVVFGIGSGINSPTVFAWTADLSDFRNRGKGMATMFIGLEAGIFAGAFISGWIYGNKLSNIGSTFIFAAWMAGTALVLLVLYMLFWKKKMKPVEQPT</sequence>
<evidence type="ECO:0000259" key="6">
    <source>
        <dbReference type="PROSITE" id="PS50850"/>
    </source>
</evidence>
<dbReference type="PANTHER" id="PTHR23531:SF1">
    <property type="entry name" value="QUINOLENE RESISTANCE PROTEIN NORA"/>
    <property type="match status" value="1"/>
</dbReference>